<protein>
    <submittedName>
        <fullName evidence="1">Uncharacterized protein</fullName>
    </submittedName>
</protein>
<name>A0A4Y2AGY0_ARAVE</name>
<dbReference type="Proteomes" id="UP000499080">
    <property type="component" value="Unassembled WGS sequence"/>
</dbReference>
<dbReference type="AlphaFoldDB" id="A0A4Y2AGY0"/>
<proteinExistence type="predicted"/>
<reference evidence="1 2" key="1">
    <citation type="journal article" date="2019" name="Sci. Rep.">
        <title>Orb-weaving spider Araneus ventricosus genome elucidates the spidroin gene catalogue.</title>
        <authorList>
            <person name="Kono N."/>
            <person name="Nakamura H."/>
            <person name="Ohtoshi R."/>
            <person name="Moran D.A.P."/>
            <person name="Shinohara A."/>
            <person name="Yoshida Y."/>
            <person name="Fujiwara M."/>
            <person name="Mori M."/>
            <person name="Tomita M."/>
            <person name="Arakawa K."/>
        </authorList>
    </citation>
    <scope>NUCLEOTIDE SEQUENCE [LARGE SCALE GENOMIC DNA]</scope>
</reference>
<dbReference type="EMBL" id="BGPR01000017">
    <property type="protein sequence ID" value="GBL79058.1"/>
    <property type="molecule type" value="Genomic_DNA"/>
</dbReference>
<organism evidence="1 2">
    <name type="scientific">Araneus ventricosus</name>
    <name type="common">Orbweaver spider</name>
    <name type="synonym">Epeira ventricosa</name>
    <dbReference type="NCBI Taxonomy" id="182803"/>
    <lineage>
        <taxon>Eukaryota</taxon>
        <taxon>Metazoa</taxon>
        <taxon>Ecdysozoa</taxon>
        <taxon>Arthropoda</taxon>
        <taxon>Chelicerata</taxon>
        <taxon>Arachnida</taxon>
        <taxon>Araneae</taxon>
        <taxon>Araneomorphae</taxon>
        <taxon>Entelegynae</taxon>
        <taxon>Araneoidea</taxon>
        <taxon>Araneidae</taxon>
        <taxon>Araneus</taxon>
    </lineage>
</organism>
<keyword evidence="2" id="KW-1185">Reference proteome</keyword>
<evidence type="ECO:0000313" key="2">
    <source>
        <dbReference type="Proteomes" id="UP000499080"/>
    </source>
</evidence>
<comment type="caution">
    <text evidence="1">The sequence shown here is derived from an EMBL/GenBank/DDBJ whole genome shotgun (WGS) entry which is preliminary data.</text>
</comment>
<evidence type="ECO:0000313" key="1">
    <source>
        <dbReference type="EMBL" id="GBL79058.1"/>
    </source>
</evidence>
<sequence>MGHQLNLRTSRTGTIHGTTVVMVYKFDNKVFYIRDDVVVQDALLSIARLAPTAVDKLQTLVLLLPAALILGYCPDDTAVPASWSLGIVIQERCSISRCKKQENLIFSR</sequence>
<gene>
    <name evidence="1" type="ORF">AVEN_49003_1</name>
</gene>
<accession>A0A4Y2AGY0</accession>